<keyword evidence="5" id="KW-0732">Signal</keyword>
<dbReference type="GO" id="GO:0005275">
    <property type="term" value="F:amine transmembrane transporter activity"/>
    <property type="evidence" value="ECO:0007669"/>
    <property type="project" value="TreeGrafter"/>
</dbReference>
<evidence type="ECO:0000256" key="1">
    <source>
        <dbReference type="ARBA" id="ARBA00004236"/>
    </source>
</evidence>
<dbReference type="Pfam" id="PF04069">
    <property type="entry name" value="OpuAC"/>
    <property type="match status" value="2"/>
</dbReference>
<keyword evidence="3" id="KW-1003">Cell membrane</keyword>
<evidence type="ECO:0000256" key="2">
    <source>
        <dbReference type="ARBA" id="ARBA00022448"/>
    </source>
</evidence>
<dbReference type="GO" id="GO:0043190">
    <property type="term" value="C:ATP-binding cassette (ABC) transporter complex"/>
    <property type="evidence" value="ECO:0007669"/>
    <property type="project" value="InterPro"/>
</dbReference>
<dbReference type="InterPro" id="IPR007210">
    <property type="entry name" value="ABC_Gly_betaine_transp_sub-bd"/>
</dbReference>
<protein>
    <submittedName>
        <fullName evidence="7">Glycine/betaine ABC transporter</fullName>
    </submittedName>
</protein>
<evidence type="ECO:0000256" key="5">
    <source>
        <dbReference type="SAM" id="SignalP"/>
    </source>
</evidence>
<comment type="subcellular location">
    <subcellularLocation>
        <location evidence="1">Cell membrane</location>
    </subcellularLocation>
</comment>
<dbReference type="RefSeq" id="WP_134340688.1">
    <property type="nucleotide sequence ID" value="NZ_SOPW01000013.1"/>
</dbReference>
<dbReference type="GO" id="GO:0015226">
    <property type="term" value="F:carnitine transmembrane transporter activity"/>
    <property type="evidence" value="ECO:0007669"/>
    <property type="project" value="TreeGrafter"/>
</dbReference>
<accession>A0A4Y8IHD7</accession>
<proteinExistence type="predicted"/>
<sequence>MKITRWKLISLLVAMVATLTVAGCGSDEGDSTTGSEDTNYSEAVDYTITGIEPGAGTSKNTELALEEYDSLEGWEANFSSTGAMLSALDQAIENKEPIIITGWTPHWMFAKHPDMKFLDDPKEVYGGSEDIRTGTRKGLKEDMPNAYKLLDQFKLEIEDMENMMNQINDAEPSEVAAQWIEDNPDKVAEWTKGVQEVDGRSIEIVAIPWDSDRIATAVMTEVLKNKGYEVESTPVDVAVMFETLANGEADATFGLWMPVTHASFYEKHKDHIDDLGPFLEGARIGMVVPSYMDIDSIEDLQPKE</sequence>
<keyword evidence="2" id="KW-0813">Transport</keyword>
<dbReference type="GO" id="GO:0031460">
    <property type="term" value="P:glycine betaine transport"/>
    <property type="evidence" value="ECO:0007669"/>
    <property type="project" value="TreeGrafter"/>
</dbReference>
<comment type="caution">
    <text evidence="7">The sequence shown here is derived from an EMBL/GenBank/DDBJ whole genome shotgun (WGS) entry which is preliminary data.</text>
</comment>
<keyword evidence="8" id="KW-1185">Reference proteome</keyword>
<gene>
    <name evidence="7" type="ORF">E3U55_11865</name>
</gene>
<evidence type="ECO:0000313" key="8">
    <source>
        <dbReference type="Proteomes" id="UP000297975"/>
    </source>
</evidence>
<feature type="domain" description="ABC-type glycine betaine transport system substrate-binding" evidence="6">
    <location>
        <begin position="41"/>
        <end position="181"/>
    </location>
</feature>
<evidence type="ECO:0000256" key="3">
    <source>
        <dbReference type="ARBA" id="ARBA00022475"/>
    </source>
</evidence>
<dbReference type="EMBL" id="SOPW01000013">
    <property type="protein sequence ID" value="TFB18483.1"/>
    <property type="molecule type" value="Genomic_DNA"/>
</dbReference>
<dbReference type="GO" id="GO:0015871">
    <property type="term" value="P:choline transport"/>
    <property type="evidence" value="ECO:0007669"/>
    <property type="project" value="TreeGrafter"/>
</dbReference>
<reference evidence="7 8" key="1">
    <citation type="submission" date="2019-03" db="EMBL/GenBank/DDBJ databases">
        <authorList>
            <person name="He R.-H."/>
        </authorList>
    </citation>
    <scope>NUCLEOTIDE SEQUENCE [LARGE SCALE GENOMIC DNA]</scope>
    <source>
        <strain evidence="8">SH 714</strain>
    </source>
</reference>
<name>A0A4Y8IHD7_9BACI</name>
<dbReference type="PROSITE" id="PS51257">
    <property type="entry name" value="PROKAR_LIPOPROTEIN"/>
    <property type="match status" value="1"/>
</dbReference>
<dbReference type="SUPFAM" id="SSF53850">
    <property type="entry name" value="Periplasmic binding protein-like II"/>
    <property type="match status" value="2"/>
</dbReference>
<dbReference type="Proteomes" id="UP000297975">
    <property type="component" value="Unassembled WGS sequence"/>
</dbReference>
<keyword evidence="4" id="KW-0472">Membrane</keyword>
<feature type="domain" description="ABC-type glycine betaine transport system substrate-binding" evidence="6">
    <location>
        <begin position="201"/>
        <end position="302"/>
    </location>
</feature>
<feature type="signal peptide" evidence="5">
    <location>
        <begin position="1"/>
        <end position="22"/>
    </location>
</feature>
<dbReference type="PANTHER" id="PTHR47737">
    <property type="entry name" value="GLYCINE BETAINE/PROLINE BETAINE TRANSPORT SYSTEM PERMEASE PROTEIN PROW"/>
    <property type="match status" value="1"/>
</dbReference>
<dbReference type="AlphaFoldDB" id="A0A4Y8IHD7"/>
<dbReference type="Gene3D" id="3.10.105.10">
    <property type="entry name" value="Dipeptide-binding Protein, Domain 3"/>
    <property type="match status" value="1"/>
</dbReference>
<evidence type="ECO:0000259" key="6">
    <source>
        <dbReference type="Pfam" id="PF04069"/>
    </source>
</evidence>
<evidence type="ECO:0000313" key="7">
    <source>
        <dbReference type="EMBL" id="TFB18483.1"/>
    </source>
</evidence>
<evidence type="ECO:0000256" key="4">
    <source>
        <dbReference type="ARBA" id="ARBA00023136"/>
    </source>
</evidence>
<dbReference type="OrthoDB" id="9787902at2"/>
<dbReference type="Gene3D" id="3.40.190.100">
    <property type="entry name" value="Glycine betaine-binding periplasmic protein, domain 2"/>
    <property type="match status" value="1"/>
</dbReference>
<feature type="chain" id="PRO_5021364321" evidence="5">
    <location>
        <begin position="23"/>
        <end position="304"/>
    </location>
</feature>
<dbReference type="PANTHER" id="PTHR47737:SF1">
    <property type="entry name" value="GLYCINE BETAINE_PROLINE BETAINE TRANSPORT SYSTEM PERMEASE PROTEIN PROW"/>
    <property type="match status" value="1"/>
</dbReference>
<organism evidence="7 8">
    <name type="scientific">Filobacillus milosensis</name>
    <dbReference type="NCBI Taxonomy" id="94137"/>
    <lineage>
        <taxon>Bacteria</taxon>
        <taxon>Bacillati</taxon>
        <taxon>Bacillota</taxon>
        <taxon>Bacilli</taxon>
        <taxon>Bacillales</taxon>
        <taxon>Bacillaceae</taxon>
        <taxon>Filobacillus</taxon>
    </lineage>
</organism>